<dbReference type="GO" id="GO:0015288">
    <property type="term" value="F:porin activity"/>
    <property type="evidence" value="ECO:0007669"/>
    <property type="project" value="UniProtKB-KW"/>
</dbReference>
<keyword evidence="7" id="KW-0406">Ion transport</keyword>
<evidence type="ECO:0000256" key="6">
    <source>
        <dbReference type="ARBA" id="ARBA00022729"/>
    </source>
</evidence>
<keyword evidence="5" id="KW-0812">Transmembrane</keyword>
<evidence type="ECO:0000256" key="10">
    <source>
        <dbReference type="ARBA" id="ARBA00023237"/>
    </source>
</evidence>
<sequence length="369" mass="38031">MLMSAAAFGHAQTASNVTVYGLVDTGVEHVTNVATGGGNTGSLTRMPTNTGNFPSRIGFRGTEDLGAGLKAVFTLENGFGPDTGGLNQGGRLFGRQAFVGLSGDWGTVSVGRQYTMLFWGTLDADILGSNVFGSGSLDSYLPNARADNSIAYRGTFSGFTVGATYSLGRDATNVAVANPAANNCAGENAADSKQCREYSALLKYDAPTWGALVAYDRKYGGSTGNGTTIGPTFDGLTNSGLTDTRTTVNGYVKLGQAKVGGGVILRKNEGSATPKSNLYFVGAAYSITPAFVVDGEVYRLDTKDSPNDSNLFAVRGTYNFSKRTAAYVTAGRINNSGAATTSVSSGAPGSNSLPGGSQTGLMVGMRHAF</sequence>
<dbReference type="PRINTS" id="PR00184">
    <property type="entry name" value="NEISSPPORIN"/>
</dbReference>
<dbReference type="AlphaFoldDB" id="A0A418WX11"/>
<dbReference type="OrthoDB" id="8679056at2"/>
<dbReference type="InterPro" id="IPR002299">
    <property type="entry name" value="Porin_Neis"/>
</dbReference>
<dbReference type="PANTHER" id="PTHR34501:SF9">
    <property type="entry name" value="MAJOR OUTER MEMBRANE PROTEIN P.IA"/>
    <property type="match status" value="1"/>
</dbReference>
<evidence type="ECO:0000259" key="12">
    <source>
        <dbReference type="Pfam" id="PF13609"/>
    </source>
</evidence>
<evidence type="ECO:0000256" key="11">
    <source>
        <dbReference type="SAM" id="MobiDB-lite"/>
    </source>
</evidence>
<evidence type="ECO:0000256" key="8">
    <source>
        <dbReference type="ARBA" id="ARBA00023114"/>
    </source>
</evidence>
<dbReference type="GO" id="GO:0046930">
    <property type="term" value="C:pore complex"/>
    <property type="evidence" value="ECO:0007669"/>
    <property type="project" value="UniProtKB-KW"/>
</dbReference>
<accession>A0A418WX11</accession>
<dbReference type="Pfam" id="PF13609">
    <property type="entry name" value="Porin_4"/>
    <property type="match status" value="1"/>
</dbReference>
<dbReference type="PANTHER" id="PTHR34501">
    <property type="entry name" value="PROTEIN YDDL-RELATED"/>
    <property type="match status" value="1"/>
</dbReference>
<dbReference type="InterPro" id="IPR001702">
    <property type="entry name" value="Porin_Gram-ve"/>
</dbReference>
<comment type="caution">
    <text evidence="13">The sequence shown here is derived from an EMBL/GenBank/DDBJ whole genome shotgun (WGS) entry which is preliminary data.</text>
</comment>
<keyword evidence="8" id="KW-0626">Porin</keyword>
<dbReference type="InterPro" id="IPR050298">
    <property type="entry name" value="Gram-neg_bact_OMP"/>
</dbReference>
<organism evidence="13 14">
    <name type="scientific">Noviherbaspirillum cavernae</name>
    <dbReference type="NCBI Taxonomy" id="2320862"/>
    <lineage>
        <taxon>Bacteria</taxon>
        <taxon>Pseudomonadati</taxon>
        <taxon>Pseudomonadota</taxon>
        <taxon>Betaproteobacteria</taxon>
        <taxon>Burkholderiales</taxon>
        <taxon>Oxalobacteraceae</taxon>
        <taxon>Noviherbaspirillum</taxon>
    </lineage>
</organism>
<evidence type="ECO:0000256" key="7">
    <source>
        <dbReference type="ARBA" id="ARBA00023065"/>
    </source>
</evidence>
<evidence type="ECO:0000313" key="14">
    <source>
        <dbReference type="Proteomes" id="UP000285190"/>
    </source>
</evidence>
<dbReference type="GO" id="GO:0009279">
    <property type="term" value="C:cell outer membrane"/>
    <property type="evidence" value="ECO:0007669"/>
    <property type="project" value="UniProtKB-SubCell"/>
</dbReference>
<keyword evidence="9" id="KW-0472">Membrane</keyword>
<proteinExistence type="predicted"/>
<keyword evidence="4" id="KW-1134">Transmembrane beta strand</keyword>
<keyword evidence="6" id="KW-0732">Signal</keyword>
<keyword evidence="14" id="KW-1185">Reference proteome</keyword>
<keyword evidence="10" id="KW-0998">Cell outer membrane</keyword>
<evidence type="ECO:0000256" key="9">
    <source>
        <dbReference type="ARBA" id="ARBA00023136"/>
    </source>
</evidence>
<feature type="domain" description="Porin" evidence="12">
    <location>
        <begin position="2"/>
        <end position="337"/>
    </location>
</feature>
<feature type="compositionally biased region" description="Low complexity" evidence="11">
    <location>
        <begin position="339"/>
        <end position="350"/>
    </location>
</feature>
<dbReference type="Gene3D" id="2.40.160.10">
    <property type="entry name" value="Porin"/>
    <property type="match status" value="1"/>
</dbReference>
<evidence type="ECO:0000313" key="13">
    <source>
        <dbReference type="EMBL" id="RJF97081.1"/>
    </source>
</evidence>
<evidence type="ECO:0000256" key="3">
    <source>
        <dbReference type="ARBA" id="ARBA00022448"/>
    </source>
</evidence>
<dbReference type="PRINTS" id="PR00182">
    <property type="entry name" value="ECOLNEIPORIN"/>
</dbReference>
<name>A0A418WX11_9BURK</name>
<dbReference type="CDD" id="cd00342">
    <property type="entry name" value="gram_neg_porins"/>
    <property type="match status" value="1"/>
</dbReference>
<protein>
    <submittedName>
        <fullName evidence="13">Porin</fullName>
    </submittedName>
</protein>
<gene>
    <name evidence="13" type="ORF">D3870_21560</name>
</gene>
<evidence type="ECO:0000256" key="2">
    <source>
        <dbReference type="ARBA" id="ARBA00011233"/>
    </source>
</evidence>
<comment type="subunit">
    <text evidence="2">Homotrimer.</text>
</comment>
<reference evidence="13 14" key="1">
    <citation type="submission" date="2018-09" db="EMBL/GenBank/DDBJ databases">
        <authorList>
            <person name="Zhu H."/>
        </authorList>
    </citation>
    <scope>NUCLEOTIDE SEQUENCE [LARGE SCALE GENOMIC DNA]</scope>
    <source>
        <strain evidence="13 14">K2R10-39</strain>
    </source>
</reference>
<dbReference type="InterPro" id="IPR023614">
    <property type="entry name" value="Porin_dom_sf"/>
</dbReference>
<dbReference type="EMBL" id="QYUN01000003">
    <property type="protein sequence ID" value="RJF97081.1"/>
    <property type="molecule type" value="Genomic_DNA"/>
</dbReference>
<keyword evidence="3" id="KW-0813">Transport</keyword>
<dbReference type="SUPFAM" id="SSF56935">
    <property type="entry name" value="Porins"/>
    <property type="match status" value="1"/>
</dbReference>
<evidence type="ECO:0000256" key="1">
    <source>
        <dbReference type="ARBA" id="ARBA00004571"/>
    </source>
</evidence>
<dbReference type="Proteomes" id="UP000285190">
    <property type="component" value="Unassembled WGS sequence"/>
</dbReference>
<evidence type="ECO:0000256" key="5">
    <source>
        <dbReference type="ARBA" id="ARBA00022692"/>
    </source>
</evidence>
<dbReference type="InterPro" id="IPR033900">
    <property type="entry name" value="Gram_neg_porin_domain"/>
</dbReference>
<evidence type="ECO:0000256" key="4">
    <source>
        <dbReference type="ARBA" id="ARBA00022452"/>
    </source>
</evidence>
<feature type="region of interest" description="Disordered" evidence="11">
    <location>
        <begin position="339"/>
        <end position="359"/>
    </location>
</feature>
<dbReference type="GO" id="GO:0034220">
    <property type="term" value="P:monoatomic ion transmembrane transport"/>
    <property type="evidence" value="ECO:0007669"/>
    <property type="project" value="InterPro"/>
</dbReference>
<comment type="subcellular location">
    <subcellularLocation>
        <location evidence="1">Cell outer membrane</location>
        <topology evidence="1">Multi-pass membrane protein</topology>
    </subcellularLocation>
</comment>